<dbReference type="PANTHER" id="PTHR30627">
    <property type="entry name" value="PEPTIDOGLYCAN D,D-TRANSPEPTIDASE"/>
    <property type="match status" value="1"/>
</dbReference>
<reference evidence="6 7" key="1">
    <citation type="journal article" date="2016" name="Nat. Commun.">
        <title>Thousands of microbial genomes shed light on interconnected biogeochemical processes in an aquifer system.</title>
        <authorList>
            <person name="Anantharaman K."/>
            <person name="Brown C.T."/>
            <person name="Hug L.A."/>
            <person name="Sharon I."/>
            <person name="Castelle C.J."/>
            <person name="Probst A.J."/>
            <person name="Thomas B.C."/>
            <person name="Singh A."/>
            <person name="Wilkins M.J."/>
            <person name="Karaoz U."/>
            <person name="Brodie E.L."/>
            <person name="Williams K.H."/>
            <person name="Hubbard S.S."/>
            <person name="Banfield J.F."/>
        </authorList>
    </citation>
    <scope>NUCLEOTIDE SEQUENCE [LARGE SCALE GENOMIC DNA]</scope>
</reference>
<dbReference type="Gene3D" id="3.30.450.330">
    <property type="match status" value="1"/>
</dbReference>
<name>A0A1F8EAX4_9BACT</name>
<dbReference type="AlphaFoldDB" id="A0A1F8EAX4"/>
<dbReference type="EMBL" id="MGJA01000008">
    <property type="protein sequence ID" value="OGM97777.1"/>
    <property type="molecule type" value="Genomic_DNA"/>
</dbReference>
<dbReference type="Proteomes" id="UP000178520">
    <property type="component" value="Unassembled WGS sequence"/>
</dbReference>
<evidence type="ECO:0000256" key="2">
    <source>
        <dbReference type="ARBA" id="ARBA00023136"/>
    </source>
</evidence>
<sequence>MRNDTLRIKIIFGCVIIVAGIIGWRLFVLSYIRHTLYTQTAQAQNQNISNILIRGNIFVQDPKVTGTMDNQWYLVATNKKFPLVYVIPANLTDSVTTASQLAGILNLNQDDLKILLGSGSKATKIIARKITTEQADAINKLDIEGIGIRHETDRFYPANSFLSKVIGFLGFGENGRLGQYGIESYFNDELSGQATDEKAPRPDDVVLTIDRNVQIFAETELHNVLTKWHASGGTIIIQDPQTGKIIAMADEPTFDPNNYSSSPTSTYINRNIQEIFEPGSSFKPITMAMGIDLGKVVPNTTYTDPGIIDIAGRQIHNFDNLAHGTVTMTQILEKSLNTGAAFVENLVGQDNFLDYVINFGFGQKTAMDLPGEVSGDVANLYSGRKVNFVTASFGQGIAVTPIQLITAYSALANGGKLMRPYVVEKVIHEGGTEDVTQPEVASIPISEKTSAKIRTMLVSVVDKGFDKARIKGYDVAGKTGTAQIADGRGGYQEGVFIHNFVGFAPASNPKFVILIKMDKPQDITFAADSLSPTFRNVVAYLLNYYNVPPTR</sequence>
<evidence type="ECO:0000313" key="7">
    <source>
        <dbReference type="Proteomes" id="UP000178520"/>
    </source>
</evidence>
<dbReference type="InterPro" id="IPR050515">
    <property type="entry name" value="Beta-lactam/transpept"/>
</dbReference>
<comment type="caution">
    <text evidence="6">The sequence shown here is derived from an EMBL/GenBank/DDBJ whole genome shotgun (WGS) entry which is preliminary data.</text>
</comment>
<dbReference type="Pfam" id="PF00905">
    <property type="entry name" value="Transpeptidase"/>
    <property type="match status" value="1"/>
</dbReference>
<feature type="transmembrane region" description="Helical" evidence="3">
    <location>
        <begin position="12"/>
        <end position="32"/>
    </location>
</feature>
<dbReference type="Gene3D" id="3.40.710.10">
    <property type="entry name" value="DD-peptidase/beta-lactamase superfamily"/>
    <property type="match status" value="1"/>
</dbReference>
<evidence type="ECO:0000259" key="4">
    <source>
        <dbReference type="Pfam" id="PF00905"/>
    </source>
</evidence>
<dbReference type="SUPFAM" id="SSF56601">
    <property type="entry name" value="beta-lactamase/transpeptidase-like"/>
    <property type="match status" value="1"/>
</dbReference>
<dbReference type="Gene3D" id="3.90.1310.10">
    <property type="entry name" value="Penicillin-binding protein 2a (Domain 2)"/>
    <property type="match status" value="1"/>
</dbReference>
<dbReference type="InterPro" id="IPR005311">
    <property type="entry name" value="PBP_dimer"/>
</dbReference>
<evidence type="ECO:0000256" key="3">
    <source>
        <dbReference type="SAM" id="Phobius"/>
    </source>
</evidence>
<keyword evidence="2 3" id="KW-0472">Membrane</keyword>
<dbReference type="GO" id="GO:0008658">
    <property type="term" value="F:penicillin binding"/>
    <property type="evidence" value="ECO:0007669"/>
    <property type="project" value="InterPro"/>
</dbReference>
<dbReference type="SUPFAM" id="SSF56519">
    <property type="entry name" value="Penicillin binding protein dimerisation domain"/>
    <property type="match status" value="1"/>
</dbReference>
<dbReference type="STRING" id="1802660.A2735_01305"/>
<evidence type="ECO:0008006" key="8">
    <source>
        <dbReference type="Google" id="ProtNLM"/>
    </source>
</evidence>
<protein>
    <recommendedName>
        <fullName evidence="8">Penicillin-binding protein transpeptidase domain-containing protein</fullName>
    </recommendedName>
</protein>
<evidence type="ECO:0000313" key="6">
    <source>
        <dbReference type="EMBL" id="OGM97777.1"/>
    </source>
</evidence>
<dbReference type="Pfam" id="PF03717">
    <property type="entry name" value="PBP_dimer"/>
    <property type="match status" value="1"/>
</dbReference>
<comment type="subcellular location">
    <subcellularLocation>
        <location evidence="1">Membrane</location>
    </subcellularLocation>
</comment>
<feature type="domain" description="Penicillin-binding protein transpeptidase" evidence="4">
    <location>
        <begin position="233"/>
        <end position="537"/>
    </location>
</feature>
<accession>A0A1F8EAX4</accession>
<dbReference type="InterPro" id="IPR001460">
    <property type="entry name" value="PCN-bd_Tpept"/>
</dbReference>
<keyword evidence="3" id="KW-0812">Transmembrane</keyword>
<proteinExistence type="predicted"/>
<dbReference type="GO" id="GO:0071555">
    <property type="term" value="P:cell wall organization"/>
    <property type="evidence" value="ECO:0007669"/>
    <property type="project" value="TreeGrafter"/>
</dbReference>
<dbReference type="InterPro" id="IPR036138">
    <property type="entry name" value="PBP_dimer_sf"/>
</dbReference>
<dbReference type="GO" id="GO:0005886">
    <property type="term" value="C:plasma membrane"/>
    <property type="evidence" value="ECO:0007669"/>
    <property type="project" value="TreeGrafter"/>
</dbReference>
<dbReference type="InterPro" id="IPR012338">
    <property type="entry name" value="Beta-lactam/transpept-like"/>
</dbReference>
<evidence type="ECO:0000256" key="1">
    <source>
        <dbReference type="ARBA" id="ARBA00004370"/>
    </source>
</evidence>
<keyword evidence="3" id="KW-1133">Transmembrane helix</keyword>
<gene>
    <name evidence="6" type="ORF">A2735_01305</name>
</gene>
<dbReference type="PANTHER" id="PTHR30627:SF1">
    <property type="entry name" value="PEPTIDOGLYCAN D,D-TRANSPEPTIDASE FTSI"/>
    <property type="match status" value="1"/>
</dbReference>
<evidence type="ECO:0000259" key="5">
    <source>
        <dbReference type="Pfam" id="PF03717"/>
    </source>
</evidence>
<organism evidence="6 7">
    <name type="scientific">Candidatus Yanofskybacteria bacterium RIFCSPHIGHO2_01_FULL_41_21</name>
    <dbReference type="NCBI Taxonomy" id="1802660"/>
    <lineage>
        <taxon>Bacteria</taxon>
        <taxon>Candidatus Yanofskyibacteriota</taxon>
    </lineage>
</organism>
<feature type="domain" description="Penicillin-binding protein dimerisation" evidence="5">
    <location>
        <begin position="69"/>
        <end position="194"/>
    </location>
</feature>